<evidence type="ECO:0008006" key="3">
    <source>
        <dbReference type="Google" id="ProtNLM"/>
    </source>
</evidence>
<protein>
    <recommendedName>
        <fullName evidence="3">Capsid protein</fullName>
    </recommendedName>
</protein>
<feature type="compositionally biased region" description="Low complexity" evidence="1">
    <location>
        <begin position="21"/>
        <end position="36"/>
    </location>
</feature>
<evidence type="ECO:0000256" key="1">
    <source>
        <dbReference type="SAM" id="MobiDB-lite"/>
    </source>
</evidence>
<accession>S4TFE3</accession>
<reference evidence="2" key="1">
    <citation type="journal article" date="2013" name="ISME J.">
        <title>Previously unknown and highly divergent ssDNA viruses populate the oceans.</title>
        <authorList>
            <person name="Labonte J.M."/>
            <person name="Suttle C.A."/>
        </authorList>
    </citation>
    <scope>NUCLEOTIDE SEQUENCE</scope>
</reference>
<feature type="region of interest" description="Disordered" evidence="1">
    <location>
        <begin position="1"/>
        <end position="50"/>
    </location>
</feature>
<sequence length="292" mass="31913">MTKRGSSGKVLTRSKETWYGPASLSSSTTPTTEPMPGTKRFRTETGRRPTRVGTLRRAQTKGRNALVRVPRNKIGFPQQIKTKLRYATRVEFSPGTTSTQQFQLNANGMFDPQTALGGHQPRGFDEFMEAYDMFTVMGSKISASFMYEGYNGPSQITTLGNLKQSIESATGDVPALTPVVCGLHKGVETLSAGKAETQIEKDRTVWTFLNGQHGHKTLSTSLKVADFYGKGAITGAEGYAGSATANPDNPIFYELWCGRVSDDYPSETVKVVCYVTIEYDAVFSQPKTLNAS</sequence>
<proteinExistence type="predicted"/>
<evidence type="ECO:0000313" key="2">
    <source>
        <dbReference type="EMBL" id="AGA18487.1"/>
    </source>
</evidence>
<organism evidence="2">
    <name type="scientific">uncultured marine virus</name>
    <dbReference type="NCBI Taxonomy" id="186617"/>
    <lineage>
        <taxon>Viruses</taxon>
        <taxon>environmental samples</taxon>
    </lineage>
</organism>
<name>S4TFE3_9VIRU</name>
<dbReference type="EMBL" id="JX904663">
    <property type="protein sequence ID" value="AGA18487.1"/>
    <property type="molecule type" value="Genomic_DNA"/>
</dbReference>